<accession>A0ABP0K2H2</accession>
<evidence type="ECO:0000313" key="1">
    <source>
        <dbReference type="EMBL" id="CAK9020980.1"/>
    </source>
</evidence>
<evidence type="ECO:0000313" key="2">
    <source>
        <dbReference type="Proteomes" id="UP001642484"/>
    </source>
</evidence>
<dbReference type="InterPro" id="IPR036855">
    <property type="entry name" value="Znf_CCCH_sf"/>
</dbReference>
<dbReference type="SUPFAM" id="SSF90229">
    <property type="entry name" value="CCCH zinc finger"/>
    <property type="match status" value="1"/>
</dbReference>
<proteinExistence type="predicted"/>
<keyword evidence="2" id="KW-1185">Reference proteome</keyword>
<protein>
    <submittedName>
        <fullName evidence="1">Uncharacterized protein</fullName>
    </submittedName>
</protein>
<dbReference type="Proteomes" id="UP001642484">
    <property type="component" value="Unassembled WGS sequence"/>
</dbReference>
<organism evidence="1 2">
    <name type="scientific">Durusdinium trenchii</name>
    <dbReference type="NCBI Taxonomy" id="1381693"/>
    <lineage>
        <taxon>Eukaryota</taxon>
        <taxon>Sar</taxon>
        <taxon>Alveolata</taxon>
        <taxon>Dinophyceae</taxon>
        <taxon>Suessiales</taxon>
        <taxon>Symbiodiniaceae</taxon>
        <taxon>Durusdinium</taxon>
    </lineage>
</organism>
<name>A0ABP0K2H2_9DINO</name>
<comment type="caution">
    <text evidence="1">The sequence shown here is derived from an EMBL/GenBank/DDBJ whole genome shotgun (WGS) entry which is preliminary data.</text>
</comment>
<reference evidence="1 2" key="1">
    <citation type="submission" date="2024-02" db="EMBL/GenBank/DDBJ databases">
        <authorList>
            <person name="Chen Y."/>
            <person name="Shah S."/>
            <person name="Dougan E. K."/>
            <person name="Thang M."/>
            <person name="Chan C."/>
        </authorList>
    </citation>
    <scope>NUCLEOTIDE SEQUENCE [LARGE SCALE GENOMIC DNA]</scope>
</reference>
<dbReference type="EMBL" id="CAXAMN010007258">
    <property type="protein sequence ID" value="CAK9020980.1"/>
    <property type="molecule type" value="Genomic_DNA"/>
</dbReference>
<dbReference type="PROSITE" id="PS50103">
    <property type="entry name" value="ZF_C3H1"/>
    <property type="match status" value="1"/>
</dbReference>
<sequence>MAGALRYIPPEQSTYQWDMASQSQWDKSQMVVPAQCYGSGAGGAGFVMDGSLNHELIPWLYEASHRAFGPGGTANVRCLPDASGYCAYEVIVQGDVAQAVEQGRDSCLIELLAHYLWPLLSDPYVDMQRGSDTATGGARITLWRSSEGDAADSQRCWQFARHNTCARGDACRWTHEVPETFGILIKVSSVRYAK</sequence>
<gene>
    <name evidence="1" type="ORF">CCMP2556_LOCUS14280</name>
</gene>
<dbReference type="InterPro" id="IPR000571">
    <property type="entry name" value="Znf_CCCH"/>
</dbReference>